<dbReference type="RefSeq" id="WP_154809807.1">
    <property type="nucleotide sequence ID" value="NZ_VIAQ01000015.1"/>
</dbReference>
<protein>
    <submittedName>
        <fullName evidence="1">Uncharacterized protein</fullName>
    </submittedName>
</protein>
<gene>
    <name evidence="1" type="ORF">FKV42_08495</name>
</gene>
<organism evidence="1 2">
    <name type="scientific">Methanolobus vulcani</name>
    <dbReference type="NCBI Taxonomy" id="38026"/>
    <lineage>
        <taxon>Archaea</taxon>
        <taxon>Methanobacteriati</taxon>
        <taxon>Methanobacteriota</taxon>
        <taxon>Stenosarchaea group</taxon>
        <taxon>Methanomicrobia</taxon>
        <taxon>Methanosarcinales</taxon>
        <taxon>Methanosarcinaceae</taxon>
        <taxon>Methanolobus</taxon>
    </lineage>
</organism>
<dbReference type="Proteomes" id="UP000319335">
    <property type="component" value="Unassembled WGS sequence"/>
</dbReference>
<dbReference type="AlphaFoldDB" id="A0A7Z8P1T1"/>
<accession>A0A7Z8P1T1</accession>
<evidence type="ECO:0000313" key="1">
    <source>
        <dbReference type="EMBL" id="TQD25081.1"/>
    </source>
</evidence>
<name>A0A7Z8P1T1_9EURY</name>
<comment type="caution">
    <text evidence="1">The sequence shown here is derived from an EMBL/GenBank/DDBJ whole genome shotgun (WGS) entry which is preliminary data.</text>
</comment>
<dbReference type="EMBL" id="VIAQ01000015">
    <property type="protein sequence ID" value="TQD25081.1"/>
    <property type="molecule type" value="Genomic_DNA"/>
</dbReference>
<reference evidence="1 2" key="1">
    <citation type="submission" date="2019-06" db="EMBL/GenBank/DDBJ databases">
        <title>Draft genome sequence of Methanolobus vulcani B1d.</title>
        <authorList>
            <person name="Creighbaum A.J."/>
            <person name="Ticak T."/>
            <person name="Hariraju D."/>
            <person name="Arivett B.A."/>
            <person name="Ferguson D.J.Jr."/>
        </authorList>
    </citation>
    <scope>NUCLEOTIDE SEQUENCE [LARGE SCALE GENOMIC DNA]</scope>
    <source>
        <strain evidence="1 2">B1d</strain>
    </source>
</reference>
<dbReference type="OrthoDB" id="124955at2157"/>
<keyword evidence="2" id="KW-1185">Reference proteome</keyword>
<proteinExistence type="predicted"/>
<sequence length="83" mass="9521">MYTVYIKTLDKSRINIDHINKIWNELNQIKIMTSDSSVETIFCGNTDYADEKVDSVLSLIDEAKRKSENIGDLVILDLSKLIK</sequence>
<evidence type="ECO:0000313" key="2">
    <source>
        <dbReference type="Proteomes" id="UP000319335"/>
    </source>
</evidence>